<dbReference type="PRINTS" id="PR00789">
    <property type="entry name" value="OSIALOPTASE"/>
</dbReference>
<feature type="binding site" evidence="7">
    <location>
        <position position="342"/>
    </location>
    <ligand>
        <name>Fe cation</name>
        <dbReference type="ChEBI" id="CHEBI:24875"/>
    </ligand>
</feature>
<keyword evidence="1 7" id="KW-0808">Transferase</keyword>
<dbReference type="GO" id="GO:0061711">
    <property type="term" value="F:tRNA N(6)-L-threonylcarbamoyladenine synthase activity"/>
    <property type="evidence" value="ECO:0007669"/>
    <property type="project" value="UniProtKB-EC"/>
</dbReference>
<keyword evidence="2 7" id="KW-0819">tRNA processing</keyword>
<comment type="caution">
    <text evidence="9">The sequence shown here is derived from an EMBL/GenBank/DDBJ whole genome shotgun (WGS) entry which is preliminary data.</text>
</comment>
<comment type="similarity">
    <text evidence="7">Belongs to the KAE1 / TsaD family.</text>
</comment>
<evidence type="ECO:0000256" key="6">
    <source>
        <dbReference type="ARBA" id="ARBA00048117"/>
    </source>
</evidence>
<reference evidence="9" key="1">
    <citation type="submission" date="2018-04" db="EMBL/GenBank/DDBJ databases">
        <title>Draft genome sequence of the Candidatus Spirobacillus cienkowskii, a pathogen of freshwater Daphnia species, reconstructed from hemolymph metagenomic reads.</title>
        <authorList>
            <person name="Bresciani L."/>
            <person name="Lemos L.N."/>
            <person name="Wale N."/>
            <person name="Lin J.Y."/>
            <person name="Fernandes G.R."/>
            <person name="Duffy M.A."/>
            <person name="Rodrigues J.M."/>
        </authorList>
    </citation>
    <scope>NUCLEOTIDE SEQUENCE [LARGE SCALE GENOMIC DNA]</scope>
    <source>
        <strain evidence="9">Binning01</strain>
    </source>
</reference>
<dbReference type="InterPro" id="IPR022450">
    <property type="entry name" value="TsaD"/>
</dbReference>
<dbReference type="InterPro" id="IPR017861">
    <property type="entry name" value="KAE1/TsaD"/>
</dbReference>
<dbReference type="NCBIfam" id="TIGR00329">
    <property type="entry name" value="gcp_kae1"/>
    <property type="match status" value="1"/>
</dbReference>
<dbReference type="InterPro" id="IPR043129">
    <property type="entry name" value="ATPase_NBD"/>
</dbReference>
<keyword evidence="5 7" id="KW-0012">Acyltransferase</keyword>
<dbReference type="AlphaFoldDB" id="A0A369KP48"/>
<dbReference type="HAMAP" id="MF_01445">
    <property type="entry name" value="TsaD"/>
    <property type="match status" value="1"/>
</dbReference>
<evidence type="ECO:0000259" key="8">
    <source>
        <dbReference type="Pfam" id="PF00814"/>
    </source>
</evidence>
<gene>
    <name evidence="7 9" type="primary">tsaD</name>
    <name evidence="9" type="ORF">DCC88_10830</name>
</gene>
<evidence type="ECO:0000256" key="2">
    <source>
        <dbReference type="ARBA" id="ARBA00022694"/>
    </source>
</evidence>
<dbReference type="InterPro" id="IPR000905">
    <property type="entry name" value="Gcp-like_dom"/>
</dbReference>
<dbReference type="Gene3D" id="3.30.420.40">
    <property type="match status" value="2"/>
</dbReference>
<dbReference type="GO" id="GO:0002949">
    <property type="term" value="P:tRNA threonylcarbamoyladenosine modification"/>
    <property type="evidence" value="ECO:0007669"/>
    <property type="project" value="UniProtKB-UniRule"/>
</dbReference>
<keyword evidence="7" id="KW-0963">Cytoplasm</keyword>
<dbReference type="GO" id="GO:0005737">
    <property type="term" value="C:cytoplasm"/>
    <property type="evidence" value="ECO:0007669"/>
    <property type="project" value="UniProtKB-SubCell"/>
</dbReference>
<dbReference type="PANTHER" id="PTHR11735:SF6">
    <property type="entry name" value="TRNA N6-ADENOSINE THREONYLCARBAMOYLTRANSFERASE, MITOCHONDRIAL"/>
    <property type="match status" value="1"/>
</dbReference>
<dbReference type="FunFam" id="3.30.420.40:FF:000012">
    <property type="entry name" value="tRNA N6-adenosine threonylcarbamoyltransferase"/>
    <property type="match status" value="1"/>
</dbReference>
<evidence type="ECO:0000256" key="1">
    <source>
        <dbReference type="ARBA" id="ARBA00022679"/>
    </source>
</evidence>
<comment type="subcellular location">
    <subcellularLocation>
        <location evidence="7">Cytoplasm</location>
    </subcellularLocation>
</comment>
<comment type="function">
    <text evidence="7">Required for the formation of a threonylcarbamoyl group on adenosine at position 37 (t(6)A37) in tRNAs that read codons beginning with adenine. Is involved in the transfer of the threonylcarbamoyl moiety of threonylcarbamoyl-AMP (TC-AMP) to the N6 group of A37, together with TsaE and TsaB. TsaD likely plays a direct catalytic role in this reaction.</text>
</comment>
<proteinExistence type="inferred from homology"/>
<evidence type="ECO:0000313" key="9">
    <source>
        <dbReference type="EMBL" id="RDB35332.1"/>
    </source>
</evidence>
<comment type="cofactor">
    <cofactor evidence="7">
        <name>Fe(2+)</name>
        <dbReference type="ChEBI" id="CHEBI:29033"/>
    </cofactor>
    <text evidence="7">Binds 1 Fe(2+) ion per subunit.</text>
</comment>
<feature type="binding site" evidence="7">
    <location>
        <begin position="161"/>
        <end position="165"/>
    </location>
    <ligand>
        <name>substrate</name>
    </ligand>
</feature>
<keyword evidence="10" id="KW-1185">Reference proteome</keyword>
<dbReference type="SUPFAM" id="SSF53067">
    <property type="entry name" value="Actin-like ATPase domain"/>
    <property type="match status" value="1"/>
</dbReference>
<feature type="binding site" evidence="7">
    <location>
        <position position="194"/>
    </location>
    <ligand>
        <name>substrate</name>
    </ligand>
</feature>
<feature type="binding site" evidence="7">
    <location>
        <position position="207"/>
    </location>
    <ligand>
        <name>substrate</name>
    </ligand>
</feature>
<dbReference type="Proteomes" id="UP000253934">
    <property type="component" value="Unassembled WGS sequence"/>
</dbReference>
<protein>
    <recommendedName>
        <fullName evidence="7">tRNA N6-adenosine threonylcarbamoyltransferase</fullName>
        <ecNumber evidence="7">2.3.1.234</ecNumber>
    </recommendedName>
    <alternativeName>
        <fullName evidence="7">N6-L-threonylcarbamoyladenine synthase</fullName>
        <shortName evidence="7">t(6)A synthase</shortName>
    </alternativeName>
    <alternativeName>
        <fullName evidence="7">t(6)A37 threonylcarbamoyladenosine biosynthesis protein TsaD</fullName>
    </alternativeName>
    <alternativeName>
        <fullName evidence="7">tRNA threonylcarbamoyladenosine biosynthesis protein TsaD</fullName>
    </alternativeName>
</protein>
<name>A0A369KP48_9BACT</name>
<evidence type="ECO:0000256" key="5">
    <source>
        <dbReference type="ARBA" id="ARBA00023315"/>
    </source>
</evidence>
<feature type="binding site" evidence="7">
    <location>
        <position position="124"/>
    </location>
    <ligand>
        <name>Fe cation</name>
        <dbReference type="ChEBI" id="CHEBI:24875"/>
    </ligand>
</feature>
<keyword evidence="4 7" id="KW-0408">Iron</keyword>
<dbReference type="PANTHER" id="PTHR11735">
    <property type="entry name" value="TRNA N6-ADENOSINE THREONYLCARBAMOYLTRANSFERASE"/>
    <property type="match status" value="1"/>
</dbReference>
<evidence type="ECO:0000256" key="3">
    <source>
        <dbReference type="ARBA" id="ARBA00022723"/>
    </source>
</evidence>
<dbReference type="EC" id="2.3.1.234" evidence="7"/>
<dbReference type="EMBL" id="QOVW01000090">
    <property type="protein sequence ID" value="RDB35332.1"/>
    <property type="molecule type" value="Genomic_DNA"/>
</dbReference>
<accession>A0A369KP48</accession>
<feature type="domain" description="Gcp-like" evidence="8">
    <location>
        <begin position="37"/>
        <end position="348"/>
    </location>
</feature>
<keyword evidence="3 7" id="KW-0479">Metal-binding</keyword>
<evidence type="ECO:0000256" key="7">
    <source>
        <dbReference type="HAMAP-Rule" id="MF_01445"/>
    </source>
</evidence>
<feature type="binding site" evidence="7">
    <location>
        <position position="128"/>
    </location>
    <ligand>
        <name>Fe cation</name>
        <dbReference type="ChEBI" id="CHEBI:24875"/>
    </ligand>
</feature>
<dbReference type="Pfam" id="PF00814">
    <property type="entry name" value="TsaD"/>
    <property type="match status" value="1"/>
</dbReference>
<comment type="catalytic activity">
    <reaction evidence="6 7">
        <text>L-threonylcarbamoyladenylate + adenosine(37) in tRNA = N(6)-L-threonylcarbamoyladenosine(37) in tRNA + AMP + H(+)</text>
        <dbReference type="Rhea" id="RHEA:37059"/>
        <dbReference type="Rhea" id="RHEA-COMP:10162"/>
        <dbReference type="Rhea" id="RHEA-COMP:10163"/>
        <dbReference type="ChEBI" id="CHEBI:15378"/>
        <dbReference type="ChEBI" id="CHEBI:73682"/>
        <dbReference type="ChEBI" id="CHEBI:74411"/>
        <dbReference type="ChEBI" id="CHEBI:74418"/>
        <dbReference type="ChEBI" id="CHEBI:456215"/>
        <dbReference type="EC" id="2.3.1.234"/>
    </reaction>
</comment>
<dbReference type="NCBIfam" id="TIGR03723">
    <property type="entry name" value="T6A_TsaD_YgjD"/>
    <property type="match status" value="1"/>
</dbReference>
<feature type="binding site" evidence="7">
    <location>
        <position position="318"/>
    </location>
    <ligand>
        <name>substrate</name>
    </ligand>
</feature>
<dbReference type="GO" id="GO:0005506">
    <property type="term" value="F:iron ion binding"/>
    <property type="evidence" value="ECO:0007669"/>
    <property type="project" value="UniProtKB-UniRule"/>
</dbReference>
<evidence type="ECO:0000313" key="10">
    <source>
        <dbReference type="Proteomes" id="UP000253934"/>
    </source>
</evidence>
<evidence type="ECO:0000256" key="4">
    <source>
        <dbReference type="ARBA" id="ARBA00023004"/>
    </source>
</evidence>
<feature type="binding site" evidence="7">
    <location>
        <position position="211"/>
    </location>
    <ligand>
        <name>substrate</name>
    </ligand>
</feature>
<sequence length="368" mass="39910">MIKSKIILAIETSCDETAVSILSSKTTNNVTLNSINIYAHVVESQNESHAPFGGVVPEVAARDHLSKIYDITQTALSQAKINITDIDALAVTMGPGLIGALMVGVLFARGLASSLSVPLISVNHVDAHLAPALLIEKFSPKNDLDTWIPVRNIEYPALALTVSGGHCHLSLLHSTTERILLGKSLDDACGEAFDKVAKLLGLSYPGGPLIETLAHNVTTRKTAVQQSFAFPAKPANKENRYNFTYSGLKTAVMEVIRKETGIKKGKITGKDLPQHTKEDISFAFQHAALHQLYDRVLNAINDYPDIKTVLVAGGVAQNKKFRQIFSQIKKDVIFAPPSLCSDNATMIGLQALLQDNNLGFTEHPFSKY</sequence>
<organism evidence="9 10">
    <name type="scientific">Spirobacillus cienkowskii</name>
    <dbReference type="NCBI Taxonomy" id="495820"/>
    <lineage>
        <taxon>Bacteria</taxon>
        <taxon>Pseudomonadati</taxon>
        <taxon>Bdellovibrionota</taxon>
        <taxon>Oligoflexia</taxon>
        <taxon>Silvanigrellales</taxon>
        <taxon>Spirobacillus</taxon>
    </lineage>
</organism>